<gene>
    <name evidence="1" type="ORF">DL240_14950</name>
</gene>
<reference evidence="1 2" key="1">
    <citation type="submission" date="2018-05" db="EMBL/GenBank/DDBJ databases">
        <title>Lujinxingia marina gen. nov. sp. nov., a new facultative anaerobic member of the class Deltaproteobacteria, and proposal of Lujinxingaceae fam. nov.</title>
        <authorList>
            <person name="Li C.-M."/>
        </authorList>
    </citation>
    <scope>NUCLEOTIDE SEQUENCE [LARGE SCALE GENOMIC DNA]</scope>
    <source>
        <strain evidence="1 2">B210</strain>
    </source>
</reference>
<sequence length="140" mass="15600">MSALPVNLERRRKRSTQTITALTLQLEHIFEREHLRNFTLGDSRGLVIAQAGDSAESDILAAYAPLLCRSTEKGHRERILARMPQFVPGIESDAIHVKSFEVDGEPLFLTIVGQPGVYRHVGMYRAVTGVRRILGQIPPA</sequence>
<protein>
    <recommendedName>
        <fullName evidence="3">Roadblock/LAMTOR2 domain-containing protein</fullName>
    </recommendedName>
</protein>
<dbReference type="OrthoDB" id="5508376at2"/>
<evidence type="ECO:0000313" key="1">
    <source>
        <dbReference type="EMBL" id="RAL20966.1"/>
    </source>
</evidence>
<keyword evidence="2" id="KW-1185">Reference proteome</keyword>
<organism evidence="1 2">
    <name type="scientific">Lujinxingia litoralis</name>
    <dbReference type="NCBI Taxonomy" id="2211119"/>
    <lineage>
        <taxon>Bacteria</taxon>
        <taxon>Deltaproteobacteria</taxon>
        <taxon>Bradymonadales</taxon>
        <taxon>Lujinxingiaceae</taxon>
        <taxon>Lujinxingia</taxon>
    </lineage>
</organism>
<dbReference type="EMBL" id="QHKO01000007">
    <property type="protein sequence ID" value="RAL20966.1"/>
    <property type="molecule type" value="Genomic_DNA"/>
</dbReference>
<proteinExistence type="predicted"/>
<dbReference type="Proteomes" id="UP000249169">
    <property type="component" value="Unassembled WGS sequence"/>
</dbReference>
<name>A0A328C581_9DELT</name>
<accession>A0A328C581</accession>
<dbReference type="AlphaFoldDB" id="A0A328C581"/>
<evidence type="ECO:0000313" key="2">
    <source>
        <dbReference type="Proteomes" id="UP000249169"/>
    </source>
</evidence>
<comment type="caution">
    <text evidence="1">The sequence shown here is derived from an EMBL/GenBank/DDBJ whole genome shotgun (WGS) entry which is preliminary data.</text>
</comment>
<dbReference type="RefSeq" id="WP_111730697.1">
    <property type="nucleotide sequence ID" value="NZ_QHKO01000007.1"/>
</dbReference>
<evidence type="ECO:0008006" key="3">
    <source>
        <dbReference type="Google" id="ProtNLM"/>
    </source>
</evidence>